<dbReference type="UniPathway" id="UPA00253"/>
<comment type="caution">
    <text evidence="8">The sequence shown here is derived from an EMBL/GenBank/DDBJ whole genome shotgun (WGS) entry which is preliminary data.</text>
</comment>
<gene>
    <name evidence="8" type="ORF">S12H4_17745</name>
</gene>
<dbReference type="InterPro" id="IPR005248">
    <property type="entry name" value="NadD/NMNAT"/>
</dbReference>
<dbReference type="CDD" id="cd02165">
    <property type="entry name" value="NMNAT"/>
    <property type="match status" value="1"/>
</dbReference>
<keyword evidence="4" id="KW-0548">Nucleotidyltransferase</keyword>
<accession>X1S1K4</accession>
<keyword evidence="7" id="KW-0520">NAD</keyword>
<evidence type="ECO:0000256" key="2">
    <source>
        <dbReference type="ARBA" id="ARBA00022642"/>
    </source>
</evidence>
<organism evidence="8">
    <name type="scientific">marine sediment metagenome</name>
    <dbReference type="NCBI Taxonomy" id="412755"/>
    <lineage>
        <taxon>unclassified sequences</taxon>
        <taxon>metagenomes</taxon>
        <taxon>ecological metagenomes</taxon>
    </lineage>
</organism>
<name>X1S1K4_9ZZZZ</name>
<evidence type="ECO:0000256" key="3">
    <source>
        <dbReference type="ARBA" id="ARBA00022679"/>
    </source>
</evidence>
<evidence type="ECO:0000256" key="7">
    <source>
        <dbReference type="ARBA" id="ARBA00023027"/>
    </source>
</evidence>
<evidence type="ECO:0000256" key="1">
    <source>
        <dbReference type="ARBA" id="ARBA00004790"/>
    </source>
</evidence>
<evidence type="ECO:0000313" key="8">
    <source>
        <dbReference type="EMBL" id="GAI86763.1"/>
    </source>
</evidence>
<evidence type="ECO:0000256" key="4">
    <source>
        <dbReference type="ARBA" id="ARBA00022695"/>
    </source>
</evidence>
<evidence type="ECO:0000256" key="6">
    <source>
        <dbReference type="ARBA" id="ARBA00022840"/>
    </source>
</evidence>
<sequence>MARLAVGDSSLLEILDLEGKRPGFSYSIETLREFHHIFSPDPELFFILGIDAFLEIKTWKEYQKLFYYAHFVIIERAGFRPRDLEAFLLSIGLNVRKTKLPDVFSVSSGNTVVLRAPTLMDISSTRIRELVAEHKSIRFLLPEMVRNYIMEKGLYRDYASPR</sequence>
<dbReference type="PANTHER" id="PTHR39321:SF3">
    <property type="entry name" value="PHOSPHOPANTETHEINE ADENYLYLTRANSFERASE"/>
    <property type="match status" value="1"/>
</dbReference>
<dbReference type="EMBL" id="BARW01008705">
    <property type="protein sequence ID" value="GAI86763.1"/>
    <property type="molecule type" value="Genomic_DNA"/>
</dbReference>
<reference evidence="8" key="1">
    <citation type="journal article" date="2014" name="Front. Microbiol.">
        <title>High frequency of phylogenetically diverse reductive dehalogenase-homologous genes in deep subseafloor sedimentary metagenomes.</title>
        <authorList>
            <person name="Kawai M."/>
            <person name="Futagami T."/>
            <person name="Toyoda A."/>
            <person name="Takaki Y."/>
            <person name="Nishi S."/>
            <person name="Hori S."/>
            <person name="Arai W."/>
            <person name="Tsubouchi T."/>
            <person name="Morono Y."/>
            <person name="Uchiyama I."/>
            <person name="Ito T."/>
            <person name="Fujiyama A."/>
            <person name="Inagaki F."/>
            <person name="Takami H."/>
        </authorList>
    </citation>
    <scope>NUCLEOTIDE SEQUENCE</scope>
    <source>
        <strain evidence="8">Expedition CK06-06</strain>
    </source>
</reference>
<dbReference type="SUPFAM" id="SSF52374">
    <property type="entry name" value="Nucleotidylyl transferase"/>
    <property type="match status" value="1"/>
</dbReference>
<keyword evidence="6" id="KW-0067">ATP-binding</keyword>
<comment type="pathway">
    <text evidence="1">Cofactor biosynthesis; NAD(+) biosynthesis.</text>
</comment>
<keyword evidence="2" id="KW-0662">Pyridine nucleotide biosynthesis</keyword>
<dbReference type="PANTHER" id="PTHR39321">
    <property type="entry name" value="NICOTINATE-NUCLEOTIDE ADENYLYLTRANSFERASE-RELATED"/>
    <property type="match status" value="1"/>
</dbReference>
<keyword evidence="3" id="KW-0808">Transferase</keyword>
<dbReference type="AlphaFoldDB" id="X1S1K4"/>
<dbReference type="Gene3D" id="3.40.50.620">
    <property type="entry name" value="HUPs"/>
    <property type="match status" value="1"/>
</dbReference>
<protein>
    <submittedName>
        <fullName evidence="8">Uncharacterized protein</fullName>
    </submittedName>
</protein>
<dbReference type="GO" id="GO:0009435">
    <property type="term" value="P:NAD+ biosynthetic process"/>
    <property type="evidence" value="ECO:0007669"/>
    <property type="project" value="UniProtKB-UniPathway"/>
</dbReference>
<dbReference type="InterPro" id="IPR014729">
    <property type="entry name" value="Rossmann-like_a/b/a_fold"/>
</dbReference>
<evidence type="ECO:0000256" key="5">
    <source>
        <dbReference type="ARBA" id="ARBA00022741"/>
    </source>
</evidence>
<proteinExistence type="predicted"/>
<keyword evidence="5" id="KW-0547">Nucleotide-binding</keyword>
<dbReference type="GO" id="GO:0005524">
    <property type="term" value="F:ATP binding"/>
    <property type="evidence" value="ECO:0007669"/>
    <property type="project" value="UniProtKB-KW"/>
</dbReference>
<dbReference type="GO" id="GO:0016779">
    <property type="term" value="F:nucleotidyltransferase activity"/>
    <property type="evidence" value="ECO:0007669"/>
    <property type="project" value="UniProtKB-KW"/>
</dbReference>